<dbReference type="HAMAP" id="MF_01018">
    <property type="entry name" value="HisG_Short"/>
    <property type="match status" value="1"/>
</dbReference>
<dbReference type="GO" id="GO:0003879">
    <property type="term" value="F:ATP phosphoribosyltransferase activity"/>
    <property type="evidence" value="ECO:0007669"/>
    <property type="project" value="UniProtKB-UniRule"/>
</dbReference>
<evidence type="ECO:0000256" key="12">
    <source>
        <dbReference type="ARBA" id="ARBA00022741"/>
    </source>
</evidence>
<comment type="similarity">
    <text evidence="4 16">Belongs to the ATP phosphoribosyltransferase family. Short subfamily.</text>
</comment>
<evidence type="ECO:0000256" key="6">
    <source>
        <dbReference type="ARBA" id="ARBA00011946"/>
    </source>
</evidence>
<comment type="function">
    <text evidence="15 16">Catalyzes the condensation of ATP and 5-phosphoribose 1-diphosphate to form N'-(5'-phosphoribosyl)-ATP (PR-ATP). Has a crucial role in the pathway because the rate of histidine biosynthesis seems to be controlled primarily by regulation of HisG enzymatic activity.</text>
</comment>
<dbReference type="InterPro" id="IPR024893">
    <property type="entry name" value="ATP_PRibTrfase_HisG_short"/>
</dbReference>
<sequence length="209" mass="23818">MYLNIALPKGRLGEKSYEILKKLGYSSKDYENKDRKLVFINVDKKIKYFLVKASDVPVYVERGAADIGVVGKDVLMESKANVYEILDLGFGKCRFAVAAPIDFIDNYEKKLVVATKYINVAREYFEKKEREIDLIKLNGSVELGPLVNLSDVIVDIVETGSTLKANNLEEREKICDISARLIVNRNSYRFKNNIINKLIKEIKGEIKND</sequence>
<evidence type="ECO:0000313" key="19">
    <source>
        <dbReference type="Proteomes" id="UP000294678"/>
    </source>
</evidence>
<dbReference type="InterPro" id="IPR001348">
    <property type="entry name" value="ATP_PRibTrfase_HisG"/>
</dbReference>
<accession>A0AA46I5Q8</accession>
<comment type="subunit">
    <text evidence="5 16">Heteromultimer composed of HisG and HisZ subunits.</text>
</comment>
<keyword evidence="13 16" id="KW-0067">ATP-binding</keyword>
<comment type="subcellular location">
    <subcellularLocation>
        <location evidence="2 16">Cytoplasm</location>
    </subcellularLocation>
</comment>
<evidence type="ECO:0000313" key="18">
    <source>
        <dbReference type="EMBL" id="TDT71458.1"/>
    </source>
</evidence>
<keyword evidence="9 16" id="KW-0028">Amino-acid biosynthesis</keyword>
<gene>
    <name evidence="16" type="primary">hisG</name>
    <name evidence="18" type="ORF">EV215_0833</name>
</gene>
<dbReference type="PANTHER" id="PTHR21403:SF8">
    <property type="entry name" value="ATP PHOSPHORIBOSYLTRANSFERASE"/>
    <property type="match status" value="1"/>
</dbReference>
<evidence type="ECO:0000256" key="5">
    <source>
        <dbReference type="ARBA" id="ARBA00011496"/>
    </source>
</evidence>
<evidence type="ECO:0000256" key="11">
    <source>
        <dbReference type="ARBA" id="ARBA00022679"/>
    </source>
</evidence>
<keyword evidence="8 16" id="KW-0963">Cytoplasm</keyword>
<keyword evidence="11 16" id="KW-0808">Transferase</keyword>
<evidence type="ECO:0000256" key="3">
    <source>
        <dbReference type="ARBA" id="ARBA00004667"/>
    </source>
</evidence>
<dbReference type="SUPFAM" id="SSF53850">
    <property type="entry name" value="Periplasmic binding protein-like II"/>
    <property type="match status" value="1"/>
</dbReference>
<evidence type="ECO:0000256" key="8">
    <source>
        <dbReference type="ARBA" id="ARBA00022490"/>
    </source>
</evidence>
<dbReference type="CDD" id="cd13595">
    <property type="entry name" value="PBP2_HisGs"/>
    <property type="match status" value="1"/>
</dbReference>
<dbReference type="RefSeq" id="WP_134112726.1">
    <property type="nucleotide sequence ID" value="NZ_SOBG01000003.1"/>
</dbReference>
<feature type="domain" description="ATP phosphoribosyltransferase catalytic" evidence="17">
    <location>
        <begin position="52"/>
        <end position="204"/>
    </location>
</feature>
<evidence type="ECO:0000256" key="15">
    <source>
        <dbReference type="ARBA" id="ARBA00024861"/>
    </source>
</evidence>
<keyword evidence="14 16" id="KW-0368">Histidine biosynthesis</keyword>
<dbReference type="AlphaFoldDB" id="A0AA46I5Q8"/>
<evidence type="ECO:0000256" key="10">
    <source>
        <dbReference type="ARBA" id="ARBA00022676"/>
    </source>
</evidence>
<comment type="pathway">
    <text evidence="3 16">Amino-acid biosynthesis; L-histidine biosynthesis; L-histidine from 5-phospho-alpha-D-ribose 1-diphosphate: step 1/9.</text>
</comment>
<evidence type="ECO:0000256" key="9">
    <source>
        <dbReference type="ARBA" id="ARBA00022605"/>
    </source>
</evidence>
<keyword evidence="19" id="KW-1185">Reference proteome</keyword>
<dbReference type="EMBL" id="SOBG01000003">
    <property type="protein sequence ID" value="TDT71458.1"/>
    <property type="molecule type" value="Genomic_DNA"/>
</dbReference>
<dbReference type="EC" id="2.4.2.17" evidence="6 16"/>
<dbReference type="InterPro" id="IPR018198">
    <property type="entry name" value="ATP_PRibTrfase_CS"/>
</dbReference>
<dbReference type="InterPro" id="IPR013820">
    <property type="entry name" value="ATP_PRibTrfase_cat"/>
</dbReference>
<dbReference type="NCBIfam" id="TIGR00070">
    <property type="entry name" value="hisG"/>
    <property type="match status" value="1"/>
</dbReference>
<dbReference type="PANTHER" id="PTHR21403">
    <property type="entry name" value="ATP PHOSPHORIBOSYLTRANSFERASE ATP-PRTASE"/>
    <property type="match status" value="1"/>
</dbReference>
<comment type="catalytic activity">
    <reaction evidence="1 16">
        <text>1-(5-phospho-beta-D-ribosyl)-ATP + diphosphate = 5-phospho-alpha-D-ribose 1-diphosphate + ATP</text>
        <dbReference type="Rhea" id="RHEA:18473"/>
        <dbReference type="ChEBI" id="CHEBI:30616"/>
        <dbReference type="ChEBI" id="CHEBI:33019"/>
        <dbReference type="ChEBI" id="CHEBI:58017"/>
        <dbReference type="ChEBI" id="CHEBI:73183"/>
        <dbReference type="EC" id="2.4.2.17"/>
    </reaction>
</comment>
<comment type="domain">
    <text evidence="16">Lacks the C-terminal regulatory region which is replaced by HisZ.</text>
</comment>
<dbReference type="Proteomes" id="UP000294678">
    <property type="component" value="Unassembled WGS sequence"/>
</dbReference>
<evidence type="ECO:0000256" key="7">
    <source>
        <dbReference type="ARBA" id="ARBA00020998"/>
    </source>
</evidence>
<evidence type="ECO:0000256" key="1">
    <source>
        <dbReference type="ARBA" id="ARBA00000915"/>
    </source>
</evidence>
<dbReference type="PROSITE" id="PS01316">
    <property type="entry name" value="ATP_P_PHORIBOSYLTR"/>
    <property type="match status" value="1"/>
</dbReference>
<organism evidence="18 19">
    <name type="scientific">Hypnocyclicus thermotrophus</name>
    <dbReference type="NCBI Taxonomy" id="1627895"/>
    <lineage>
        <taxon>Bacteria</taxon>
        <taxon>Fusobacteriati</taxon>
        <taxon>Fusobacteriota</taxon>
        <taxon>Fusobacteriia</taxon>
        <taxon>Fusobacteriales</taxon>
        <taxon>Fusobacteriaceae</taxon>
        <taxon>Hypnocyclicus</taxon>
    </lineage>
</organism>
<keyword evidence="12 16" id="KW-0547">Nucleotide-binding</keyword>
<reference evidence="18 19" key="1">
    <citation type="submission" date="2019-03" db="EMBL/GenBank/DDBJ databases">
        <title>Genomic Encyclopedia of Type Strains, Phase IV (KMG-IV): sequencing the most valuable type-strain genomes for metagenomic binning, comparative biology and taxonomic classification.</title>
        <authorList>
            <person name="Goeker M."/>
        </authorList>
    </citation>
    <scope>NUCLEOTIDE SEQUENCE [LARGE SCALE GENOMIC DNA]</scope>
    <source>
        <strain evidence="18 19">DSM 100055</strain>
    </source>
</reference>
<dbReference type="GO" id="GO:0000105">
    <property type="term" value="P:L-histidine biosynthetic process"/>
    <property type="evidence" value="ECO:0007669"/>
    <property type="project" value="UniProtKB-UniRule"/>
</dbReference>
<dbReference type="GO" id="GO:0005737">
    <property type="term" value="C:cytoplasm"/>
    <property type="evidence" value="ECO:0007669"/>
    <property type="project" value="UniProtKB-SubCell"/>
</dbReference>
<proteinExistence type="inferred from homology"/>
<evidence type="ECO:0000256" key="13">
    <source>
        <dbReference type="ARBA" id="ARBA00022840"/>
    </source>
</evidence>
<dbReference type="Pfam" id="PF01634">
    <property type="entry name" value="HisG"/>
    <property type="match status" value="1"/>
</dbReference>
<dbReference type="FunFam" id="3.40.190.10:FF:000008">
    <property type="entry name" value="ATP phosphoribosyltransferase"/>
    <property type="match status" value="1"/>
</dbReference>
<evidence type="ECO:0000256" key="14">
    <source>
        <dbReference type="ARBA" id="ARBA00023102"/>
    </source>
</evidence>
<dbReference type="FunFam" id="3.40.190.10:FF:000011">
    <property type="entry name" value="ATP phosphoribosyltransferase"/>
    <property type="match status" value="1"/>
</dbReference>
<dbReference type="Gene3D" id="3.40.190.10">
    <property type="entry name" value="Periplasmic binding protein-like II"/>
    <property type="match status" value="2"/>
</dbReference>
<evidence type="ECO:0000259" key="17">
    <source>
        <dbReference type="Pfam" id="PF01634"/>
    </source>
</evidence>
<keyword evidence="10 16" id="KW-0328">Glycosyltransferase</keyword>
<protein>
    <recommendedName>
        <fullName evidence="7 16">ATP phosphoribosyltransferase</fullName>
        <shortName evidence="16">ATP-PRT</shortName>
        <shortName evidence="16">ATP-PRTase</shortName>
        <ecNumber evidence="6 16">2.4.2.17</ecNumber>
    </recommendedName>
</protein>
<dbReference type="GO" id="GO:0005524">
    <property type="term" value="F:ATP binding"/>
    <property type="evidence" value="ECO:0007669"/>
    <property type="project" value="UniProtKB-KW"/>
</dbReference>
<evidence type="ECO:0000256" key="4">
    <source>
        <dbReference type="ARBA" id="ARBA00009489"/>
    </source>
</evidence>
<comment type="caution">
    <text evidence="18">The sequence shown here is derived from an EMBL/GenBank/DDBJ whole genome shotgun (WGS) entry which is preliminary data.</text>
</comment>
<evidence type="ECO:0000256" key="16">
    <source>
        <dbReference type="HAMAP-Rule" id="MF_01018"/>
    </source>
</evidence>
<name>A0AA46I5Q8_9FUSO</name>
<evidence type="ECO:0000256" key="2">
    <source>
        <dbReference type="ARBA" id="ARBA00004496"/>
    </source>
</evidence>